<evidence type="ECO:0000313" key="3">
    <source>
        <dbReference type="EMBL" id="SHI25068.1"/>
    </source>
</evidence>
<dbReference type="Gene3D" id="2.40.50.100">
    <property type="match status" value="1"/>
</dbReference>
<dbReference type="GO" id="GO:0016020">
    <property type="term" value="C:membrane"/>
    <property type="evidence" value="ECO:0007669"/>
    <property type="project" value="InterPro"/>
</dbReference>
<dbReference type="SUPFAM" id="SSF111369">
    <property type="entry name" value="HlyD-like secretion proteins"/>
    <property type="match status" value="1"/>
</dbReference>
<dbReference type="InterPro" id="IPR050739">
    <property type="entry name" value="MFP"/>
</dbReference>
<dbReference type="STRING" id="299255.SAMN02745129_0422"/>
<dbReference type="PANTHER" id="PTHR30386:SF18">
    <property type="entry name" value="INNER MEMBRANE PROTEIN YIAV-RELATED"/>
    <property type="match status" value="1"/>
</dbReference>
<keyword evidence="4" id="KW-1185">Reference proteome</keyword>
<evidence type="ECO:0000256" key="2">
    <source>
        <dbReference type="SAM" id="Phobius"/>
    </source>
</evidence>
<dbReference type="PANTHER" id="PTHR30386">
    <property type="entry name" value="MEMBRANE FUSION SUBUNIT OF EMRAB-TOLC MULTIDRUG EFFLUX PUMP"/>
    <property type="match status" value="1"/>
</dbReference>
<feature type="transmembrane region" description="Helical" evidence="2">
    <location>
        <begin position="31"/>
        <end position="49"/>
    </location>
</feature>
<keyword evidence="2" id="KW-0812">Transmembrane</keyword>
<organism evidence="3 4">
    <name type="scientific">Ferrimonas marina</name>
    <dbReference type="NCBI Taxonomy" id="299255"/>
    <lineage>
        <taxon>Bacteria</taxon>
        <taxon>Pseudomonadati</taxon>
        <taxon>Pseudomonadota</taxon>
        <taxon>Gammaproteobacteria</taxon>
        <taxon>Alteromonadales</taxon>
        <taxon>Ferrimonadaceae</taxon>
        <taxon>Ferrimonas</taxon>
    </lineage>
</organism>
<evidence type="ECO:0000256" key="1">
    <source>
        <dbReference type="ARBA" id="ARBA00009477"/>
    </source>
</evidence>
<dbReference type="GO" id="GO:0022857">
    <property type="term" value="F:transmembrane transporter activity"/>
    <property type="evidence" value="ECO:0007669"/>
    <property type="project" value="InterPro"/>
</dbReference>
<proteinExistence type="inferred from homology"/>
<dbReference type="Proteomes" id="UP000184268">
    <property type="component" value="Unassembled WGS sequence"/>
</dbReference>
<dbReference type="AlphaFoldDB" id="A0A1M5ZLR4"/>
<dbReference type="NCBIfam" id="TIGR01730">
    <property type="entry name" value="RND_mfp"/>
    <property type="match status" value="1"/>
</dbReference>
<gene>
    <name evidence="3" type="ORF">SAMN02745129_0422</name>
</gene>
<accession>A0A1M5ZLR4</accession>
<dbReference type="RefSeq" id="WP_067665397.1">
    <property type="nucleotide sequence ID" value="NZ_FQXG01000013.1"/>
</dbReference>
<dbReference type="OrthoDB" id="286173at2"/>
<name>A0A1M5ZLR4_9GAMM</name>
<reference evidence="3 4" key="1">
    <citation type="submission" date="2016-11" db="EMBL/GenBank/DDBJ databases">
        <authorList>
            <person name="Jaros S."/>
            <person name="Januszkiewicz K."/>
            <person name="Wedrychowicz H."/>
        </authorList>
    </citation>
    <scope>NUCLEOTIDE SEQUENCE [LARGE SCALE GENOMIC DNA]</scope>
    <source>
        <strain evidence="3 4">DSM 16917</strain>
    </source>
</reference>
<dbReference type="InterPro" id="IPR006143">
    <property type="entry name" value="RND_pump_MFP"/>
</dbReference>
<protein>
    <submittedName>
        <fullName evidence="3">RND family efflux transporter, MFP subunit</fullName>
    </submittedName>
</protein>
<comment type="similarity">
    <text evidence="1">Belongs to the membrane fusion protein (MFP) (TC 8.A.1) family.</text>
</comment>
<dbReference type="EMBL" id="FQXG01000013">
    <property type="protein sequence ID" value="SHI25068.1"/>
    <property type="molecule type" value="Genomic_DNA"/>
</dbReference>
<keyword evidence="2" id="KW-0472">Membrane</keyword>
<dbReference type="Gene3D" id="1.10.287.470">
    <property type="entry name" value="Helix hairpin bin"/>
    <property type="match status" value="1"/>
</dbReference>
<sequence length="331" mass="37182">MDLLLILTYAALCVGIFKVFKIPLNKWTVPTAVLGGVVLIGALLLLMNYNHPFTPMAREVYVSTPIVPSVRGPVTEVPVTPNQMLQKGDVLFRLDDTRYREARDQADAQREAAQAERDRTFSAFKRYEEGFKKGGAFTELELDNRRQVYFAAEATLTAAQSALEKAEYDLSETVVRAPDDGYVTQVALRPGMMAVPLPLRPVMVFIHKDQSMLIGAFNQKSLLRLREGHDAEVIFEAIPGRVFKGKVDQVLPNIAEGQVQATGQLLSSDLLLRRGRSFVSVVLEEDLDQYQLPDGAHAEIAVYSDSFTHVSIIRRVLLRMKSWQNYLFLEH</sequence>
<evidence type="ECO:0000313" key="4">
    <source>
        <dbReference type="Proteomes" id="UP000184268"/>
    </source>
</evidence>
<keyword evidence="2" id="KW-1133">Transmembrane helix</keyword>